<evidence type="ECO:0000256" key="8">
    <source>
        <dbReference type="SAM" id="Phobius"/>
    </source>
</evidence>
<dbReference type="Proteomes" id="UP001150569">
    <property type="component" value="Unassembled WGS sequence"/>
</dbReference>
<keyword evidence="11" id="KW-1185">Reference proteome</keyword>
<dbReference type="Pfam" id="PF00120">
    <property type="entry name" value="Gln-synt_C"/>
    <property type="match status" value="2"/>
</dbReference>
<dbReference type="OrthoDB" id="77835at2759"/>
<evidence type="ECO:0000256" key="5">
    <source>
        <dbReference type="ARBA" id="ARBA00022840"/>
    </source>
</evidence>
<dbReference type="SMART" id="SM01230">
    <property type="entry name" value="Gln-synt_C"/>
    <property type="match status" value="1"/>
</dbReference>
<dbReference type="InterPro" id="IPR008146">
    <property type="entry name" value="Gln_synth_cat_dom"/>
</dbReference>
<evidence type="ECO:0000256" key="7">
    <source>
        <dbReference type="RuleBase" id="RU000384"/>
    </source>
</evidence>
<dbReference type="EMBL" id="JANBPT010000161">
    <property type="protein sequence ID" value="KAJ1926580.1"/>
    <property type="molecule type" value="Genomic_DNA"/>
</dbReference>
<dbReference type="InterPro" id="IPR036651">
    <property type="entry name" value="Gln_synt_N_sf"/>
</dbReference>
<accession>A0A9W8ACT8</accession>
<keyword evidence="8" id="KW-1133">Transmembrane helix</keyword>
<comment type="caution">
    <text evidence="10">The sequence shown here is derived from an EMBL/GenBank/DDBJ whole genome shotgun (WGS) entry which is preliminary data.</text>
</comment>
<reference evidence="10" key="1">
    <citation type="submission" date="2022-07" db="EMBL/GenBank/DDBJ databases">
        <title>Phylogenomic reconstructions and comparative analyses of Kickxellomycotina fungi.</title>
        <authorList>
            <person name="Reynolds N.K."/>
            <person name="Stajich J.E."/>
            <person name="Barry K."/>
            <person name="Grigoriev I.V."/>
            <person name="Crous P."/>
            <person name="Smith M.E."/>
        </authorList>
    </citation>
    <scope>NUCLEOTIDE SEQUENCE</scope>
    <source>
        <strain evidence="10">RSA 861</strain>
    </source>
</reference>
<evidence type="ECO:0000256" key="3">
    <source>
        <dbReference type="ARBA" id="ARBA00022598"/>
    </source>
</evidence>
<evidence type="ECO:0000259" key="9">
    <source>
        <dbReference type="PROSITE" id="PS51987"/>
    </source>
</evidence>
<proteinExistence type="inferred from homology"/>
<dbReference type="SUPFAM" id="SSF55931">
    <property type="entry name" value="Glutamine synthetase/guanido kinase"/>
    <property type="match status" value="1"/>
</dbReference>
<gene>
    <name evidence="10" type="ORF">IWQ60_003660</name>
</gene>
<evidence type="ECO:0000256" key="4">
    <source>
        <dbReference type="ARBA" id="ARBA00022741"/>
    </source>
</evidence>
<dbReference type="PANTHER" id="PTHR43785">
    <property type="entry name" value="GAMMA-GLUTAMYLPUTRESCINE SYNTHETASE"/>
    <property type="match status" value="1"/>
</dbReference>
<organism evidence="10 11">
    <name type="scientific">Tieghemiomyces parasiticus</name>
    <dbReference type="NCBI Taxonomy" id="78921"/>
    <lineage>
        <taxon>Eukaryota</taxon>
        <taxon>Fungi</taxon>
        <taxon>Fungi incertae sedis</taxon>
        <taxon>Zoopagomycota</taxon>
        <taxon>Kickxellomycotina</taxon>
        <taxon>Dimargaritomycetes</taxon>
        <taxon>Dimargaritales</taxon>
        <taxon>Dimargaritaceae</taxon>
        <taxon>Tieghemiomyces</taxon>
    </lineage>
</organism>
<comment type="similarity">
    <text evidence="1 6 7">Belongs to the glutamine synthetase family.</text>
</comment>
<dbReference type="GO" id="GO:0006542">
    <property type="term" value="P:glutamine biosynthetic process"/>
    <property type="evidence" value="ECO:0007669"/>
    <property type="project" value="InterPro"/>
</dbReference>
<dbReference type="InterPro" id="IPR014746">
    <property type="entry name" value="Gln_synth/guanido_kin_cat_dom"/>
</dbReference>
<keyword evidence="8" id="KW-0472">Membrane</keyword>
<dbReference type="GO" id="GO:0005524">
    <property type="term" value="F:ATP binding"/>
    <property type="evidence" value="ECO:0007669"/>
    <property type="project" value="UniProtKB-KW"/>
</dbReference>
<evidence type="ECO:0000313" key="10">
    <source>
        <dbReference type="EMBL" id="KAJ1926580.1"/>
    </source>
</evidence>
<dbReference type="PANTHER" id="PTHR43785:SF12">
    <property type="entry name" value="TYPE-1 GLUTAMINE SYNTHETASE 2"/>
    <property type="match status" value="1"/>
</dbReference>
<keyword evidence="3" id="KW-0436">Ligase</keyword>
<feature type="transmembrane region" description="Helical" evidence="8">
    <location>
        <begin position="386"/>
        <end position="403"/>
    </location>
</feature>
<dbReference type="FunFam" id="3.30.590.10:FF:000005">
    <property type="entry name" value="Probable glutamine synthetase"/>
    <property type="match status" value="1"/>
</dbReference>
<evidence type="ECO:0000256" key="6">
    <source>
        <dbReference type="PROSITE-ProRule" id="PRU01331"/>
    </source>
</evidence>
<keyword evidence="4" id="KW-0547">Nucleotide-binding</keyword>
<keyword evidence="8" id="KW-0812">Transmembrane</keyword>
<feature type="domain" description="GS catalytic" evidence="9">
    <location>
        <begin position="118"/>
        <end position="512"/>
    </location>
</feature>
<dbReference type="GO" id="GO:0004356">
    <property type="term" value="F:glutamine synthetase activity"/>
    <property type="evidence" value="ECO:0007669"/>
    <property type="project" value="InterPro"/>
</dbReference>
<dbReference type="Gene3D" id="3.10.20.70">
    <property type="entry name" value="Glutamine synthetase, N-terminal domain"/>
    <property type="match status" value="1"/>
</dbReference>
<keyword evidence="5" id="KW-0067">ATP-binding</keyword>
<evidence type="ECO:0000256" key="1">
    <source>
        <dbReference type="ARBA" id="ARBA00009897"/>
    </source>
</evidence>
<feature type="transmembrane region" description="Helical" evidence="8">
    <location>
        <begin position="297"/>
        <end position="316"/>
    </location>
</feature>
<dbReference type="GO" id="GO:0006576">
    <property type="term" value="P:biogenic amine metabolic process"/>
    <property type="evidence" value="ECO:0007669"/>
    <property type="project" value="UniProtKB-ARBA"/>
</dbReference>
<evidence type="ECO:0000313" key="11">
    <source>
        <dbReference type="Proteomes" id="UP001150569"/>
    </source>
</evidence>
<protein>
    <recommendedName>
        <fullName evidence="2">Glutamine synthetase</fullName>
    </recommendedName>
</protein>
<name>A0A9W8ACT8_9FUNG</name>
<dbReference type="AlphaFoldDB" id="A0A9W8ACT8"/>
<evidence type="ECO:0000256" key="2">
    <source>
        <dbReference type="ARBA" id="ARBA00021364"/>
    </source>
</evidence>
<dbReference type="Gene3D" id="3.30.590.10">
    <property type="entry name" value="Glutamine synthetase/guanido kinase, catalytic domain"/>
    <property type="match status" value="1"/>
</dbReference>
<sequence length="512" mass="57092">MAHPIPRTREEATALLENDIKVQVAGVDIDGILRGKVLTKDKFLSSLENGFGFCSVVFKWDMHDETLAPTDAAAAAEENYGDYVAKADLSTYRRIEGNIPFFLLRFYESCGRPLSFCPRSLLARVVDDYQALGLEPLSGAEFEFYCYRETPQTLHAKEGVGLEPMTPGNFGYSLLRPSLEKEFFNDIFDRCQAVRVPIEGLHTETGPGVMEAALVYSPSLQMGDQAVLFKTTVKQLGLKYGVIPSFMAKPYTDLPGCSGHLHFSLRSSHDGSNVFFDPDARPSPKDPHRIPGMSDTFAAFLTGLLVGLPSILALLAPTVNSYKRFVSKYWAPVYVNWGFESRTASVRVIGPEISADAPKSTGVDRERLITAGKAMRLEMRVGGADINSHLAIAACLACGLWGIRHRLHRLPLPDLQAMNPKEGRIPTVLRVEGLNEGTPRVIADMNANHPHGLRLSRNLREAVEVMRAPDSIARQVLGDDFVNHYARTREHEWQLWENAVTDWERKRYMEII</sequence>
<dbReference type="PROSITE" id="PS51987">
    <property type="entry name" value="GS_CATALYTIC"/>
    <property type="match status" value="1"/>
</dbReference>